<gene>
    <name evidence="1" type="ORF">CAUS1442_LOCUS10278</name>
</gene>
<sequence length="246" mass="25796">MATITVGEVATASIADSESVAFAYAYQDIDDFCSTLHNSTNHTQEELDMFDATCNEQIQLAESYGMASAESYASSISRALQAVSHDSSIEVMGQDIEYFRASLVVGASSFGHSQSVSATETFTAAYASAVSASTSVAESCQEWYSAHCFEGQSNTNSTDANATDVEGLHIVCEVAVDEFCTNVYSMIAAESLALSNAFGASAATSVAAAELTFGLEVNFVKGDNETMKINLADDGMSPVNVIAGCL</sequence>
<protein>
    <submittedName>
        <fullName evidence="1">Uncharacterized protein</fullName>
    </submittedName>
</protein>
<evidence type="ECO:0000313" key="1">
    <source>
        <dbReference type="EMBL" id="CAD8338150.1"/>
    </source>
</evidence>
<proteinExistence type="predicted"/>
<dbReference type="AlphaFoldDB" id="A0A7R9ZPN7"/>
<organism evidence="1">
    <name type="scientific">Craspedostauros australis</name>
    <dbReference type="NCBI Taxonomy" id="1486917"/>
    <lineage>
        <taxon>Eukaryota</taxon>
        <taxon>Sar</taxon>
        <taxon>Stramenopiles</taxon>
        <taxon>Ochrophyta</taxon>
        <taxon>Bacillariophyta</taxon>
        <taxon>Bacillariophyceae</taxon>
        <taxon>Bacillariophycidae</taxon>
        <taxon>Naviculales</taxon>
        <taxon>Naviculaceae</taxon>
        <taxon>Craspedostauros</taxon>
    </lineage>
</organism>
<name>A0A7R9ZPN7_9STRA</name>
<dbReference type="EMBL" id="HBEF01016454">
    <property type="protein sequence ID" value="CAD8338150.1"/>
    <property type="molecule type" value="Transcribed_RNA"/>
</dbReference>
<reference evidence="1" key="1">
    <citation type="submission" date="2021-01" db="EMBL/GenBank/DDBJ databases">
        <authorList>
            <person name="Corre E."/>
            <person name="Pelletier E."/>
            <person name="Niang G."/>
            <person name="Scheremetjew M."/>
            <person name="Finn R."/>
            <person name="Kale V."/>
            <person name="Holt S."/>
            <person name="Cochrane G."/>
            <person name="Meng A."/>
            <person name="Brown T."/>
            <person name="Cohen L."/>
        </authorList>
    </citation>
    <scope>NUCLEOTIDE SEQUENCE</scope>
    <source>
        <strain evidence="1">CCMP3328</strain>
    </source>
</reference>
<accession>A0A7R9ZPN7</accession>